<organism evidence="2 3">
    <name type="scientific">Actinorhabdospora filicis</name>
    <dbReference type="NCBI Taxonomy" id="1785913"/>
    <lineage>
        <taxon>Bacteria</taxon>
        <taxon>Bacillati</taxon>
        <taxon>Actinomycetota</taxon>
        <taxon>Actinomycetes</taxon>
        <taxon>Micromonosporales</taxon>
        <taxon>Micromonosporaceae</taxon>
        <taxon>Actinorhabdospora</taxon>
    </lineage>
</organism>
<name>A0A9W6SKM1_9ACTN</name>
<dbReference type="Proteomes" id="UP001165079">
    <property type="component" value="Unassembled WGS sequence"/>
</dbReference>
<protein>
    <submittedName>
        <fullName evidence="2">Uncharacterized protein</fullName>
    </submittedName>
</protein>
<feature type="compositionally biased region" description="Basic and acidic residues" evidence="1">
    <location>
        <begin position="19"/>
        <end position="39"/>
    </location>
</feature>
<dbReference type="AlphaFoldDB" id="A0A9W6SKM1"/>
<comment type="caution">
    <text evidence="2">The sequence shown here is derived from an EMBL/GenBank/DDBJ whole genome shotgun (WGS) entry which is preliminary data.</text>
</comment>
<dbReference type="Pfam" id="PF19756">
    <property type="entry name" value="DUF6243"/>
    <property type="match status" value="1"/>
</dbReference>
<gene>
    <name evidence="2" type="ORF">Afil01_22680</name>
</gene>
<accession>A0A9W6SKM1</accession>
<dbReference type="RefSeq" id="WP_285662565.1">
    <property type="nucleotide sequence ID" value="NZ_BSTX01000001.1"/>
</dbReference>
<dbReference type="EMBL" id="BSTX01000001">
    <property type="protein sequence ID" value="GLZ77461.1"/>
    <property type="molecule type" value="Genomic_DNA"/>
</dbReference>
<sequence length="60" mass="6773">MARTRDGMLGQGGQRRKMSSKDFKGDPQLADRAEAEEGKAAMFARIKEMREKRTKKDAAE</sequence>
<reference evidence="2" key="1">
    <citation type="submission" date="2023-03" db="EMBL/GenBank/DDBJ databases">
        <title>Actinorhabdospora filicis NBRC 111898.</title>
        <authorList>
            <person name="Ichikawa N."/>
            <person name="Sato H."/>
            <person name="Tonouchi N."/>
        </authorList>
    </citation>
    <scope>NUCLEOTIDE SEQUENCE</scope>
    <source>
        <strain evidence="2">NBRC 111898</strain>
    </source>
</reference>
<keyword evidence="3" id="KW-1185">Reference proteome</keyword>
<dbReference type="InterPro" id="IPR046210">
    <property type="entry name" value="DUF6243"/>
</dbReference>
<evidence type="ECO:0000313" key="2">
    <source>
        <dbReference type="EMBL" id="GLZ77461.1"/>
    </source>
</evidence>
<evidence type="ECO:0000313" key="3">
    <source>
        <dbReference type="Proteomes" id="UP001165079"/>
    </source>
</evidence>
<proteinExistence type="predicted"/>
<evidence type="ECO:0000256" key="1">
    <source>
        <dbReference type="SAM" id="MobiDB-lite"/>
    </source>
</evidence>
<feature type="region of interest" description="Disordered" evidence="1">
    <location>
        <begin position="1"/>
        <end position="39"/>
    </location>
</feature>